<keyword evidence="3 5" id="KW-0288">FMN</keyword>
<comment type="caution">
    <text evidence="7">The sequence shown here is derived from an EMBL/GenBank/DDBJ whole genome shotgun (WGS) entry which is preliminary data.</text>
</comment>
<proteinExistence type="inferred from homology"/>
<feature type="binding site" evidence="5">
    <location>
        <position position="167"/>
    </location>
    <ligand>
        <name>dimethylallyl phosphate</name>
        <dbReference type="ChEBI" id="CHEBI:88052"/>
    </ligand>
</feature>
<evidence type="ECO:0000259" key="6">
    <source>
        <dbReference type="Pfam" id="PF02441"/>
    </source>
</evidence>
<evidence type="ECO:0000256" key="2">
    <source>
        <dbReference type="ARBA" id="ARBA00022630"/>
    </source>
</evidence>
<evidence type="ECO:0000256" key="1">
    <source>
        <dbReference type="ARBA" id="ARBA00022602"/>
    </source>
</evidence>
<dbReference type="Pfam" id="PF02441">
    <property type="entry name" value="Flavoprotein"/>
    <property type="match status" value="1"/>
</dbReference>
<reference evidence="7 8" key="1">
    <citation type="journal article" date="2020" name="mSystems">
        <title>Defining Genomic and Predicted Metabolic Features of the Acetobacterium Genus.</title>
        <authorList>
            <person name="Ross D.E."/>
            <person name="Marshall C.W."/>
            <person name="Gulliver D."/>
            <person name="May H.D."/>
            <person name="Norman R.S."/>
        </authorList>
    </citation>
    <scope>NUCLEOTIDE SEQUENCE [LARGE SCALE GENOMIC DNA]</scope>
    <source>
        <strain evidence="7 8">DSM 9173</strain>
    </source>
</reference>
<keyword evidence="2 5" id="KW-0285">Flavoprotein</keyword>
<feature type="domain" description="Flavoprotein" evidence="6">
    <location>
        <begin position="1"/>
        <end position="171"/>
    </location>
</feature>
<feature type="binding site" evidence="5">
    <location>
        <begin position="86"/>
        <end position="89"/>
    </location>
    <ligand>
        <name>FMN</name>
        <dbReference type="ChEBI" id="CHEBI:58210"/>
    </ligand>
</feature>
<protein>
    <recommendedName>
        <fullName evidence="5">Flavin prenyltransferase UbiX</fullName>
        <ecNumber evidence="5">2.5.1.129</ecNumber>
    </recommendedName>
</protein>
<dbReference type="InterPro" id="IPR036551">
    <property type="entry name" value="Flavin_trans-like"/>
</dbReference>
<dbReference type="RefSeq" id="WP_148601951.1">
    <property type="nucleotide sequence ID" value="NZ_RXYB01000001.1"/>
</dbReference>
<feature type="binding site" evidence="5">
    <location>
        <position position="151"/>
    </location>
    <ligand>
        <name>dimethylallyl phosphate</name>
        <dbReference type="ChEBI" id="CHEBI:88052"/>
    </ligand>
</feature>
<comment type="function">
    <text evidence="5">Flavin prenyltransferase that catalyzes the synthesis of the prenylated FMN cofactor (prenyl-FMN) for 4-hydroxy-3-polyprenylbenzoic acid decarboxylase UbiD. The prenyltransferase is metal-independent and links a dimethylallyl moiety from dimethylallyl monophosphate (DMAP) to the flavin N5 and C6 atoms of FMN.</text>
</comment>
<evidence type="ECO:0000313" key="7">
    <source>
        <dbReference type="EMBL" id="MBC3795674.1"/>
    </source>
</evidence>
<evidence type="ECO:0000256" key="5">
    <source>
        <dbReference type="HAMAP-Rule" id="MF_01984"/>
    </source>
</evidence>
<comment type="catalytic activity">
    <reaction evidence="5">
        <text>dimethylallyl phosphate + FMNH2 = prenylated FMNH2 + phosphate</text>
        <dbReference type="Rhea" id="RHEA:37743"/>
        <dbReference type="ChEBI" id="CHEBI:43474"/>
        <dbReference type="ChEBI" id="CHEBI:57618"/>
        <dbReference type="ChEBI" id="CHEBI:87467"/>
        <dbReference type="ChEBI" id="CHEBI:88052"/>
        <dbReference type="EC" id="2.5.1.129"/>
    </reaction>
</comment>
<keyword evidence="4 5" id="KW-0808">Transferase</keyword>
<comment type="similarity">
    <text evidence="5">Belongs to the UbiX/PAD1 family.</text>
</comment>
<comment type="caution">
    <text evidence="5">Lacks conserved residue(s) required for the propagation of feature annotation.</text>
</comment>
<dbReference type="GO" id="GO:0106141">
    <property type="term" value="F:flavin prenyltransferase activity"/>
    <property type="evidence" value="ECO:0007669"/>
    <property type="project" value="UniProtKB-EC"/>
</dbReference>
<feature type="binding site" evidence="5">
    <location>
        <position position="121"/>
    </location>
    <ligand>
        <name>FMN</name>
        <dbReference type="ChEBI" id="CHEBI:58210"/>
    </ligand>
</feature>
<dbReference type="PANTHER" id="PTHR43374:SF1">
    <property type="entry name" value="FLAVIN PRENYLTRANSFERASE PAD1, MITOCHONDRIAL"/>
    <property type="match status" value="1"/>
</dbReference>
<dbReference type="InterPro" id="IPR004507">
    <property type="entry name" value="UbiX-like"/>
</dbReference>
<name>A0ABR6WGS1_9FIRM</name>
<accession>A0ABR6WGS1</accession>
<dbReference type="SUPFAM" id="SSF52507">
    <property type="entry name" value="Homo-oligomeric flavin-containing Cys decarboxylases, HFCD"/>
    <property type="match status" value="1"/>
</dbReference>
<dbReference type="PANTHER" id="PTHR43374">
    <property type="entry name" value="FLAVIN PRENYLTRANSFERASE"/>
    <property type="match status" value="1"/>
</dbReference>
<evidence type="ECO:0000256" key="3">
    <source>
        <dbReference type="ARBA" id="ARBA00022643"/>
    </source>
</evidence>
<dbReference type="EC" id="2.5.1.129" evidence="5"/>
<feature type="binding site" evidence="5">
    <location>
        <position position="35"/>
    </location>
    <ligand>
        <name>FMN</name>
        <dbReference type="ChEBI" id="CHEBI:58210"/>
    </ligand>
</feature>
<dbReference type="NCBIfam" id="NF004685">
    <property type="entry name" value="PRK06029.1"/>
    <property type="match status" value="1"/>
</dbReference>
<dbReference type="InterPro" id="IPR003382">
    <property type="entry name" value="Flavoprotein"/>
</dbReference>
<evidence type="ECO:0000313" key="8">
    <source>
        <dbReference type="Proteomes" id="UP000653358"/>
    </source>
</evidence>
<dbReference type="NCBIfam" id="TIGR00421">
    <property type="entry name" value="ubiX_pad"/>
    <property type="match status" value="1"/>
</dbReference>
<dbReference type="EMBL" id="WJBB01000001">
    <property type="protein sequence ID" value="MBC3795674.1"/>
    <property type="molecule type" value="Genomic_DNA"/>
</dbReference>
<organism evidence="7 8">
    <name type="scientific">Acetobacterium tundrae</name>
    <dbReference type="NCBI Taxonomy" id="132932"/>
    <lineage>
        <taxon>Bacteria</taxon>
        <taxon>Bacillati</taxon>
        <taxon>Bacillota</taxon>
        <taxon>Clostridia</taxon>
        <taxon>Eubacteriales</taxon>
        <taxon>Eubacteriaceae</taxon>
        <taxon>Acetobacterium</taxon>
    </lineage>
</organism>
<evidence type="ECO:0000256" key="4">
    <source>
        <dbReference type="ARBA" id="ARBA00022679"/>
    </source>
</evidence>
<dbReference type="Proteomes" id="UP000653358">
    <property type="component" value="Unassembled WGS sequence"/>
</dbReference>
<keyword evidence="8" id="KW-1185">Reference proteome</keyword>
<dbReference type="HAMAP" id="MF_01984">
    <property type="entry name" value="ubiX_pad"/>
    <property type="match status" value="1"/>
</dbReference>
<sequence length="186" mass="20275">MKIAVGITGASGVIYGIRLLEALRGTDNQVSLILSDWGCKTIALETDYSEEYVRSLADIVYDSHDMAAAVSSGSYGTEATVIAPCSMKTLAGVANGFSDNLIVRIADVALKERRPLVLMVRETPLTLIHLRNMTAVTEAGGIILPPMPGFYHKPQTIDDVINQSVGKVFDLLRIPNHLFRRWGESE</sequence>
<feature type="binding site" evidence="5">
    <location>
        <begin position="9"/>
        <end position="11"/>
    </location>
    <ligand>
        <name>FMN</name>
        <dbReference type="ChEBI" id="CHEBI:58210"/>
    </ligand>
</feature>
<dbReference type="Gene3D" id="3.40.50.1950">
    <property type="entry name" value="Flavin prenyltransferase-like"/>
    <property type="match status" value="1"/>
</dbReference>
<keyword evidence="1 5" id="KW-0637">Prenyltransferase</keyword>
<gene>
    <name evidence="5" type="primary">ubiX</name>
    <name evidence="7" type="ORF">GH807_01230</name>
</gene>